<organism evidence="1 2">
    <name type="scientific">Roseobacter litoralis (strain ATCC 49566 / DSM 6996 / JCM 21268 / NBRC 15278 / OCh 149)</name>
    <dbReference type="NCBI Taxonomy" id="391595"/>
    <lineage>
        <taxon>Bacteria</taxon>
        <taxon>Pseudomonadati</taxon>
        <taxon>Pseudomonadota</taxon>
        <taxon>Alphaproteobacteria</taxon>
        <taxon>Rhodobacterales</taxon>
        <taxon>Roseobacteraceae</taxon>
        <taxon>Roseobacter</taxon>
    </lineage>
</organism>
<gene>
    <name evidence="1" type="ordered locus">RLO149_c009800</name>
</gene>
<dbReference type="OrthoDB" id="7652129at2"/>
<dbReference type="AlphaFoldDB" id="F7ZAJ1"/>
<proteinExistence type="predicted"/>
<dbReference type="HOGENOM" id="CLU_168216_0_0_5"/>
<dbReference type="EMBL" id="CP002623">
    <property type="protein sequence ID" value="AEI92991.1"/>
    <property type="molecule type" value="Genomic_DNA"/>
</dbReference>
<protein>
    <submittedName>
        <fullName evidence="1">Uncharacterized protein</fullName>
    </submittedName>
</protein>
<evidence type="ECO:0000313" key="2">
    <source>
        <dbReference type="Proteomes" id="UP000001353"/>
    </source>
</evidence>
<sequence length="81" mass="9519">MPRFNRTFELSIHDVDVIEEALRARSRELCKMRRALSDQNPAELESIMVIEGDLRESEELLGRLHNQKVFYRPRAQTYVSG</sequence>
<dbReference type="eggNOG" id="ENOG5032PSX">
    <property type="taxonomic scope" value="Bacteria"/>
</dbReference>
<dbReference type="Proteomes" id="UP000001353">
    <property type="component" value="Chromosome"/>
</dbReference>
<keyword evidence="2" id="KW-1185">Reference proteome</keyword>
<name>F7ZAJ1_ROSLO</name>
<evidence type="ECO:0000313" key="1">
    <source>
        <dbReference type="EMBL" id="AEI92991.1"/>
    </source>
</evidence>
<accession>F7ZAJ1</accession>
<dbReference type="STRING" id="391595.RLO149_c009800"/>
<dbReference type="KEGG" id="rli:RLO149_c009800"/>
<reference evidence="1 2" key="1">
    <citation type="journal article" date="2011" name="BMC Genomics">
        <title>Comparative genome analysis and genome-guided physiological analysis of Roseobacter litoralis.</title>
        <authorList>
            <person name="Kalhoefer D."/>
            <person name="Thole S."/>
            <person name="Voget S."/>
            <person name="Lehmann R."/>
            <person name="Liesegang H."/>
            <person name="Wollher A."/>
            <person name="Daniel R."/>
            <person name="Simon M."/>
            <person name="Brinkhoff T."/>
        </authorList>
    </citation>
    <scope>NUCLEOTIDE SEQUENCE [LARGE SCALE GENOMIC DNA]</scope>
    <source>
        <strain evidence="2">ATCC 49566 / DSM 6996 / JCM 21268 / NBRC 15278 / OCh 149</strain>
    </source>
</reference>